<dbReference type="SUPFAM" id="SSF50956">
    <property type="entry name" value="Thermostable phytase (3-phytase)"/>
    <property type="match status" value="1"/>
</dbReference>
<dbReference type="OrthoDB" id="8696437at2"/>
<dbReference type="InterPro" id="IPR003431">
    <property type="entry name" value="B-propeller_Phytase"/>
</dbReference>
<dbReference type="eggNOG" id="COG4247">
    <property type="taxonomic scope" value="Bacteria"/>
</dbReference>
<reference evidence="5 6" key="1">
    <citation type="submission" date="2008-06" db="EMBL/GenBank/DDBJ databases">
        <title>Complete sequence of Chloroherpeton thalassium ATCC 35110.</title>
        <authorList>
            <consortium name="US DOE Joint Genome Institute"/>
            <person name="Lucas S."/>
            <person name="Copeland A."/>
            <person name="Lapidus A."/>
            <person name="Glavina del Rio T."/>
            <person name="Dalin E."/>
            <person name="Tice H."/>
            <person name="Bruce D."/>
            <person name="Goodwin L."/>
            <person name="Pitluck S."/>
            <person name="Schmutz J."/>
            <person name="Larimer F."/>
            <person name="Land M."/>
            <person name="Hauser L."/>
            <person name="Kyrpides N."/>
            <person name="Mikhailova N."/>
            <person name="Liu Z."/>
            <person name="Li T."/>
            <person name="Zhao F."/>
            <person name="Overmann J."/>
            <person name="Bryant D.A."/>
            <person name="Richardson P."/>
        </authorList>
    </citation>
    <scope>NUCLEOTIDE SEQUENCE [LARGE SCALE GENOMIC DNA]</scope>
    <source>
        <strain evidence="6">ATCC 35110 / GB-78</strain>
    </source>
</reference>
<feature type="domain" description="BPP" evidence="4">
    <location>
        <begin position="35"/>
        <end position="360"/>
    </location>
</feature>
<dbReference type="InterPro" id="IPR001258">
    <property type="entry name" value="NHL_repeat"/>
</dbReference>
<dbReference type="InterPro" id="IPR050952">
    <property type="entry name" value="TRIM-NHL_E3_ligases"/>
</dbReference>
<dbReference type="PROSITE" id="PS51125">
    <property type="entry name" value="NHL"/>
    <property type="match status" value="1"/>
</dbReference>
<gene>
    <name evidence="5" type="ordered locus">Ctha_1282</name>
</gene>
<organism evidence="5 6">
    <name type="scientific">Chloroherpeton thalassium (strain ATCC 35110 / GB-78)</name>
    <dbReference type="NCBI Taxonomy" id="517418"/>
    <lineage>
        <taxon>Bacteria</taxon>
        <taxon>Pseudomonadati</taxon>
        <taxon>Chlorobiota</taxon>
        <taxon>Chlorobiia</taxon>
        <taxon>Chlorobiales</taxon>
        <taxon>Chloroherpetonaceae</taxon>
        <taxon>Chloroherpeton</taxon>
    </lineage>
</organism>
<dbReference type="InterPro" id="IPR011042">
    <property type="entry name" value="6-blade_b-propeller_TolB-like"/>
</dbReference>
<feature type="signal peptide" evidence="3">
    <location>
        <begin position="1"/>
        <end position="25"/>
    </location>
</feature>
<proteinExistence type="predicted"/>
<feature type="repeat" description="NHL" evidence="2">
    <location>
        <begin position="97"/>
        <end position="139"/>
    </location>
</feature>
<dbReference type="PANTHER" id="PTHR24104:SF25">
    <property type="entry name" value="PROTEIN LIN-41"/>
    <property type="match status" value="1"/>
</dbReference>
<sequence>MTYSRNFWPILFSAVLLLFTHTACTQKEKQTPAQTESPSAAYKQVRIKEDFLTKRNEQDNVDSPAIWNHSESENWIISTAKETDVLLVNDAATGNIIKRVGQSGQKLGEFKRPNGVAVIDDLALVVERDNQRVQLFALPDFKPLELIGADNLKRPYGLTVFASAPNTYELYVTDNYETPDEKLPPANELGERVHHYQFSVENGKVTYKLAGVFGDTAGAGVLKTVESIYADPANNTLLVADEHDSEHDLKVYTLDGKFTGTIIGKGIFKQEPEGIALYAADDSTGYWIATDQDYKANTFHIFDRKTFAHLGAFLGEITANTDGVALSQYAFGPFKNGAFYAVHDDGNVAAFSWQTIADSLGLRTDAVKSYQK</sequence>
<keyword evidence="3" id="KW-0732">Signal</keyword>
<accession>B3QZ52</accession>
<evidence type="ECO:0000313" key="5">
    <source>
        <dbReference type="EMBL" id="ACF13745.1"/>
    </source>
</evidence>
<dbReference type="RefSeq" id="WP_012499829.1">
    <property type="nucleotide sequence ID" value="NC_011026.1"/>
</dbReference>
<dbReference type="PANTHER" id="PTHR24104">
    <property type="entry name" value="E3 UBIQUITIN-PROTEIN LIGASE NHLRC1-RELATED"/>
    <property type="match status" value="1"/>
</dbReference>
<dbReference type="Gene3D" id="2.120.10.30">
    <property type="entry name" value="TolB, C-terminal domain"/>
    <property type="match status" value="1"/>
</dbReference>
<dbReference type="GO" id="GO:0008270">
    <property type="term" value="F:zinc ion binding"/>
    <property type="evidence" value="ECO:0007669"/>
    <property type="project" value="UniProtKB-KW"/>
</dbReference>
<evidence type="ECO:0000256" key="1">
    <source>
        <dbReference type="ARBA" id="ARBA00022737"/>
    </source>
</evidence>
<keyword evidence="6" id="KW-1185">Reference proteome</keyword>
<dbReference type="STRING" id="517418.Ctha_1282"/>
<protein>
    <submittedName>
        <fullName evidence="5">Putative phytase</fullName>
    </submittedName>
</protein>
<evidence type="ECO:0000313" key="6">
    <source>
        <dbReference type="Proteomes" id="UP000001208"/>
    </source>
</evidence>
<dbReference type="Proteomes" id="UP000001208">
    <property type="component" value="Chromosome"/>
</dbReference>
<feature type="chain" id="PRO_5002797874" evidence="3">
    <location>
        <begin position="26"/>
        <end position="372"/>
    </location>
</feature>
<dbReference type="GO" id="GO:0016158">
    <property type="term" value="F:inositol hexakisphosphate 3-phosphatase activity"/>
    <property type="evidence" value="ECO:0007669"/>
    <property type="project" value="InterPro"/>
</dbReference>
<dbReference type="HOGENOM" id="CLU_743845_0_0_10"/>
<evidence type="ECO:0000259" key="4">
    <source>
        <dbReference type="PROSITE" id="PS51662"/>
    </source>
</evidence>
<evidence type="ECO:0000256" key="2">
    <source>
        <dbReference type="PROSITE-ProRule" id="PRU00504"/>
    </source>
</evidence>
<dbReference type="AlphaFoldDB" id="B3QZ52"/>
<dbReference type="EMBL" id="CP001100">
    <property type="protein sequence ID" value="ACF13745.1"/>
    <property type="molecule type" value="Genomic_DNA"/>
</dbReference>
<evidence type="ECO:0000256" key="3">
    <source>
        <dbReference type="SAM" id="SignalP"/>
    </source>
</evidence>
<name>B3QZ52_CHLT3</name>
<keyword evidence="1" id="KW-0677">Repeat</keyword>
<dbReference type="PROSITE" id="PS51662">
    <property type="entry name" value="BP_PHYTASE"/>
    <property type="match status" value="1"/>
</dbReference>
<dbReference type="KEGG" id="cts:Ctha_1282"/>